<keyword evidence="6" id="KW-0391">Immunity</keyword>
<dbReference type="PROSITE" id="PS50835">
    <property type="entry name" value="IG_LIKE"/>
    <property type="match status" value="1"/>
</dbReference>
<dbReference type="InterPro" id="IPR013783">
    <property type="entry name" value="Ig-like_fold"/>
</dbReference>
<name>A0A8B8Y525_BALMU</name>
<dbReference type="SUPFAM" id="SSF48726">
    <property type="entry name" value="Immunoglobulin"/>
    <property type="match status" value="1"/>
</dbReference>
<dbReference type="GeneID" id="118899674"/>
<dbReference type="SMART" id="SM00408">
    <property type="entry name" value="IGc2"/>
    <property type="match status" value="1"/>
</dbReference>
<dbReference type="GO" id="GO:0002250">
    <property type="term" value="P:adaptive immune response"/>
    <property type="evidence" value="ECO:0007669"/>
    <property type="project" value="UniProtKB-KW"/>
</dbReference>
<keyword evidence="5 15" id="KW-0732">Signal</keyword>
<dbReference type="GO" id="GO:0009897">
    <property type="term" value="C:external side of plasma membrane"/>
    <property type="evidence" value="ECO:0007669"/>
    <property type="project" value="TreeGrafter"/>
</dbReference>
<dbReference type="GO" id="GO:0045059">
    <property type="term" value="P:positive thymic T cell selection"/>
    <property type="evidence" value="ECO:0007669"/>
    <property type="project" value="TreeGrafter"/>
</dbReference>
<dbReference type="Pfam" id="PF16681">
    <property type="entry name" value="Ig_5"/>
    <property type="match status" value="1"/>
</dbReference>
<evidence type="ECO:0000256" key="5">
    <source>
        <dbReference type="ARBA" id="ARBA00022729"/>
    </source>
</evidence>
<reference evidence="18" key="1">
    <citation type="submission" date="2025-08" db="UniProtKB">
        <authorList>
            <consortium name="RefSeq"/>
        </authorList>
    </citation>
    <scope>IDENTIFICATION</scope>
    <source>
        <tissue evidence="18">Epidermis and Blubber</tissue>
    </source>
</reference>
<dbReference type="Gene3D" id="2.60.40.10">
    <property type="entry name" value="Immunoglobulins"/>
    <property type="match status" value="1"/>
</dbReference>
<dbReference type="SMART" id="SM00077">
    <property type="entry name" value="ITAM"/>
    <property type="match status" value="1"/>
</dbReference>
<dbReference type="PROSITE" id="PS51055">
    <property type="entry name" value="ITAM_1"/>
    <property type="match status" value="1"/>
</dbReference>
<proteinExistence type="predicted"/>
<dbReference type="CTD" id="916"/>
<keyword evidence="10" id="KW-0675">Receptor</keyword>
<feature type="region of interest" description="Disordered" evidence="13">
    <location>
        <begin position="151"/>
        <end position="185"/>
    </location>
</feature>
<protein>
    <recommendedName>
        <fullName evidence="2">T-cell surface glycoprotein CD3 epsilon chain</fullName>
    </recommendedName>
</protein>
<dbReference type="InterPro" id="IPR015484">
    <property type="entry name" value="CD3_esu/gsu/dsu"/>
</dbReference>
<evidence type="ECO:0000256" key="4">
    <source>
        <dbReference type="ARBA" id="ARBA00022692"/>
    </source>
</evidence>
<keyword evidence="17" id="KW-1185">Reference proteome</keyword>
<evidence type="ECO:0000256" key="3">
    <source>
        <dbReference type="ARBA" id="ARBA00022475"/>
    </source>
</evidence>
<dbReference type="OrthoDB" id="9947847at2759"/>
<accession>A0A8B8Y525</accession>
<feature type="chain" id="PRO_5034769237" description="T-cell surface glycoprotein CD3 epsilon chain" evidence="15">
    <location>
        <begin position="22"/>
        <end position="197"/>
    </location>
</feature>
<evidence type="ECO:0000313" key="18">
    <source>
        <dbReference type="RefSeq" id="XP_036717397.1"/>
    </source>
</evidence>
<dbReference type="PANTHER" id="PTHR10570">
    <property type="entry name" value="T-CELL SURFACE GLYCOPROTEIN CD3 GAMMA CHAIN / DELTA CHAIN"/>
    <property type="match status" value="1"/>
</dbReference>
<dbReference type="InterPro" id="IPR003598">
    <property type="entry name" value="Ig_sub2"/>
</dbReference>
<dbReference type="PANTHER" id="PTHR10570:SF9">
    <property type="entry name" value="T-CELL SURFACE GLYCOPROTEIN CD3 EPSILON CHAIN"/>
    <property type="match status" value="1"/>
</dbReference>
<evidence type="ECO:0000256" key="15">
    <source>
        <dbReference type="SAM" id="SignalP"/>
    </source>
</evidence>
<evidence type="ECO:0000256" key="9">
    <source>
        <dbReference type="ARBA" id="ARBA00023136"/>
    </source>
</evidence>
<keyword evidence="4 14" id="KW-0812">Transmembrane</keyword>
<evidence type="ECO:0000256" key="13">
    <source>
        <dbReference type="SAM" id="MobiDB-lite"/>
    </source>
</evidence>
<dbReference type="AlphaFoldDB" id="A0A8B8Y525"/>
<organism evidence="17 18">
    <name type="scientific">Balaenoptera musculus</name>
    <name type="common">Blue whale</name>
    <dbReference type="NCBI Taxonomy" id="9771"/>
    <lineage>
        <taxon>Eukaryota</taxon>
        <taxon>Metazoa</taxon>
        <taxon>Chordata</taxon>
        <taxon>Craniata</taxon>
        <taxon>Vertebrata</taxon>
        <taxon>Euteleostomi</taxon>
        <taxon>Mammalia</taxon>
        <taxon>Eutheria</taxon>
        <taxon>Laurasiatheria</taxon>
        <taxon>Artiodactyla</taxon>
        <taxon>Whippomorpha</taxon>
        <taxon>Cetacea</taxon>
        <taxon>Mysticeti</taxon>
        <taxon>Balaenopteridae</taxon>
        <taxon>Balaenoptera</taxon>
    </lineage>
</organism>
<evidence type="ECO:0000256" key="11">
    <source>
        <dbReference type="ARBA" id="ARBA00023319"/>
    </source>
</evidence>
<dbReference type="Proteomes" id="UP000694857">
    <property type="component" value="Chromosome 8"/>
</dbReference>
<evidence type="ECO:0000313" key="17">
    <source>
        <dbReference type="Proteomes" id="UP000694857"/>
    </source>
</evidence>
<keyword evidence="11" id="KW-0393">Immunoglobulin domain</keyword>
<dbReference type="InterPro" id="IPR007110">
    <property type="entry name" value="Ig-like_dom"/>
</dbReference>
<evidence type="ECO:0000259" key="16">
    <source>
        <dbReference type="PROSITE" id="PS50835"/>
    </source>
</evidence>
<evidence type="ECO:0000256" key="7">
    <source>
        <dbReference type="ARBA" id="ARBA00022989"/>
    </source>
</evidence>
<dbReference type="GO" id="GO:0042105">
    <property type="term" value="C:alpha-beta T cell receptor complex"/>
    <property type="evidence" value="ECO:0007669"/>
    <property type="project" value="TreeGrafter"/>
</dbReference>
<comment type="subunit">
    <text evidence="12">The TCR-CD3 complex is composed of a CD3D/CD3E and a CD3G/CD3E heterodimers that preferentially associate with TCRalpha and TCRbeta, respectively, to form TCRalpha/CD3E/CD3G and TCRbeta/CD3G/CD3E trimers. In turn, the hexamer interacts with CD3Z homodimer to form the TCR-CD3 complex. Alternatively, TCRalpha and TCRbeta can be replaced by TCRgamma and TCRdelta. Interacts with CD6. Interacts (via Proline-rich sequence) with NCK1; the interaction is ligand dependent but independent of tyrosine kinase activation.</text>
</comment>
<dbReference type="InterPro" id="IPR036179">
    <property type="entry name" value="Ig-like_dom_sf"/>
</dbReference>
<evidence type="ECO:0000256" key="1">
    <source>
        <dbReference type="ARBA" id="ARBA00004251"/>
    </source>
</evidence>
<keyword evidence="9 14" id="KW-0472">Membrane</keyword>
<evidence type="ECO:0000256" key="14">
    <source>
        <dbReference type="SAM" id="Phobius"/>
    </source>
</evidence>
<evidence type="ECO:0000256" key="12">
    <source>
        <dbReference type="ARBA" id="ARBA00049718"/>
    </source>
</evidence>
<evidence type="ECO:0000256" key="6">
    <source>
        <dbReference type="ARBA" id="ARBA00022859"/>
    </source>
</evidence>
<dbReference type="GO" id="GO:0007166">
    <property type="term" value="P:cell surface receptor signaling pathway"/>
    <property type="evidence" value="ECO:0007669"/>
    <property type="project" value="InterPro"/>
</dbReference>
<feature type="signal peptide" evidence="15">
    <location>
        <begin position="1"/>
        <end position="21"/>
    </location>
</feature>
<evidence type="ECO:0000256" key="2">
    <source>
        <dbReference type="ARBA" id="ARBA00021773"/>
    </source>
</evidence>
<keyword evidence="8" id="KW-1064">Adaptive immunity</keyword>
<keyword evidence="3" id="KW-1003">Cell membrane</keyword>
<dbReference type="KEGG" id="bmus:118899674"/>
<keyword evidence="7 14" id="KW-1133">Transmembrane helix</keyword>
<gene>
    <name evidence="18" type="primary">CD3E</name>
</gene>
<feature type="domain" description="Ig-like" evidence="16">
    <location>
        <begin position="34"/>
        <end position="94"/>
    </location>
</feature>
<sequence length="197" mass="22151">MQSGNLWRVLGLCLLSVGAWAEEDFQETDEVTQPQTLKLYKVSISGNSVKLTCPEDTVSEEITWKKDGIKIPHYDNTLLLEDFSEIENSGYYTCSKDENHKLYLKARVCENCVEADLMVVATIIIVDVCVTLGLLLLVYYWSKSRKAKAMPVTRGAGAGSRPRGQNRQRPPPVPNPDYEPIRKGQRDLYAGLNQRGI</sequence>
<evidence type="ECO:0000256" key="10">
    <source>
        <dbReference type="ARBA" id="ARBA00023170"/>
    </source>
</evidence>
<comment type="subcellular location">
    <subcellularLocation>
        <location evidence="1">Cell membrane</location>
        <topology evidence="1">Single-pass type I membrane protein</topology>
    </subcellularLocation>
</comment>
<dbReference type="GO" id="GO:0004888">
    <property type="term" value="F:transmembrane signaling receptor activity"/>
    <property type="evidence" value="ECO:0007669"/>
    <property type="project" value="InterPro"/>
</dbReference>
<evidence type="ECO:0000256" key="8">
    <source>
        <dbReference type="ARBA" id="ARBA00023130"/>
    </source>
</evidence>
<dbReference type="RefSeq" id="XP_036717397.1">
    <property type="nucleotide sequence ID" value="XM_036861502.1"/>
</dbReference>
<feature type="transmembrane region" description="Helical" evidence="14">
    <location>
        <begin position="117"/>
        <end position="141"/>
    </location>
</feature>
<dbReference type="InterPro" id="IPR003110">
    <property type="entry name" value="Phos_immunorcpt_sig_ITAM"/>
</dbReference>